<evidence type="ECO:0000256" key="4">
    <source>
        <dbReference type="PROSITE-ProRule" id="PRU00175"/>
    </source>
</evidence>
<evidence type="ECO:0000259" key="6">
    <source>
        <dbReference type="PROSITE" id="PS50089"/>
    </source>
</evidence>
<dbReference type="Pfam" id="PF16040">
    <property type="entry name" value="APD1-4_N"/>
    <property type="match status" value="1"/>
</dbReference>
<organism evidence="7 8">
    <name type="scientific">Kingdonia uniflora</name>
    <dbReference type="NCBI Taxonomy" id="39325"/>
    <lineage>
        <taxon>Eukaryota</taxon>
        <taxon>Viridiplantae</taxon>
        <taxon>Streptophyta</taxon>
        <taxon>Embryophyta</taxon>
        <taxon>Tracheophyta</taxon>
        <taxon>Spermatophyta</taxon>
        <taxon>Magnoliopsida</taxon>
        <taxon>Ranunculales</taxon>
        <taxon>Circaeasteraceae</taxon>
        <taxon>Kingdonia</taxon>
    </lineage>
</organism>
<dbReference type="PANTHER" id="PTHR46858:SF6">
    <property type="entry name" value="LIGASE, PUTATIVE-RELATED"/>
    <property type="match status" value="1"/>
</dbReference>
<dbReference type="PANTHER" id="PTHR46858">
    <property type="entry name" value="OS05G0521000 PROTEIN"/>
    <property type="match status" value="1"/>
</dbReference>
<dbReference type="GO" id="GO:0008270">
    <property type="term" value="F:zinc ion binding"/>
    <property type="evidence" value="ECO:0007669"/>
    <property type="project" value="UniProtKB-KW"/>
</dbReference>
<comment type="caution">
    <text evidence="7">The sequence shown here is derived from an EMBL/GenBank/DDBJ whole genome shotgun (WGS) entry which is preliminary data.</text>
</comment>
<dbReference type="AlphaFoldDB" id="A0A7J7L524"/>
<keyword evidence="5" id="KW-1133">Transmembrane helix</keyword>
<evidence type="ECO:0000256" key="5">
    <source>
        <dbReference type="SAM" id="Phobius"/>
    </source>
</evidence>
<sequence length="370" mass="41292">MLISKWFGLFLILAVSFTIRYGYYGNSNLVLGPNTSRLLKASSVFVEQVQVKDDAKKGLFLYGFGEKPKLSLETKWNASKYLVVGIYRRKGFSLWLNKGSRISLAWVVHATEFNGLSVVLIKGEQNYVTVQPLKHTNSVVPSNPSDGNGKAEYLIEEDDSYYVSVLNMNLQSIIITMNLNVSSIMYDTTKATNKCSTLNGLCRFKLAFPKNHFVILTTPNNGDLDGWYIELSFLARLVTYVAILGLVVIVVSLALRYFGACSDGESSSEEIMPETENDPLLPEKEISVTYGTGDKDAELGVCSSSEDLYDGKICVICFDLPRNCFIVPCGHCATCYECALRVLNGENKVCPICRRFIHKVRKMFTIEKQG</sequence>
<gene>
    <name evidence="7" type="ORF">GIB67_023603</name>
</gene>
<dbReference type="OrthoDB" id="3045089at2759"/>
<dbReference type="SUPFAM" id="SSF57850">
    <property type="entry name" value="RING/U-box"/>
    <property type="match status" value="1"/>
</dbReference>
<dbReference type="GO" id="GO:0016567">
    <property type="term" value="P:protein ubiquitination"/>
    <property type="evidence" value="ECO:0007669"/>
    <property type="project" value="TreeGrafter"/>
</dbReference>
<dbReference type="InterPro" id="IPR013083">
    <property type="entry name" value="Znf_RING/FYVE/PHD"/>
</dbReference>
<keyword evidence="2 4" id="KW-0863">Zinc-finger</keyword>
<accession>A0A7J7L524</accession>
<dbReference type="EMBL" id="JACGCM010002630">
    <property type="protein sequence ID" value="KAF6137669.1"/>
    <property type="molecule type" value="Genomic_DNA"/>
</dbReference>
<name>A0A7J7L524_9MAGN</name>
<evidence type="ECO:0000313" key="7">
    <source>
        <dbReference type="EMBL" id="KAF6137669.1"/>
    </source>
</evidence>
<dbReference type="Proteomes" id="UP000541444">
    <property type="component" value="Unassembled WGS sequence"/>
</dbReference>
<keyword evidence="1" id="KW-0479">Metal-binding</keyword>
<keyword evidence="5" id="KW-0472">Membrane</keyword>
<evidence type="ECO:0000256" key="3">
    <source>
        <dbReference type="ARBA" id="ARBA00022833"/>
    </source>
</evidence>
<feature type="transmembrane region" description="Helical" evidence="5">
    <location>
        <begin position="237"/>
        <end position="258"/>
    </location>
</feature>
<dbReference type="GO" id="GO:0061630">
    <property type="term" value="F:ubiquitin protein ligase activity"/>
    <property type="evidence" value="ECO:0007669"/>
    <property type="project" value="TreeGrafter"/>
</dbReference>
<dbReference type="Pfam" id="PF16041">
    <property type="entry name" value="APD1-4_M"/>
    <property type="match status" value="1"/>
</dbReference>
<keyword evidence="8" id="KW-1185">Reference proteome</keyword>
<keyword evidence="5" id="KW-0812">Transmembrane</keyword>
<reference evidence="7 8" key="1">
    <citation type="journal article" date="2020" name="IScience">
        <title>Genome Sequencing of the Endangered Kingdonia uniflora (Circaeasteraceae, Ranunculales) Reveals Potential Mechanisms of Evolutionary Specialization.</title>
        <authorList>
            <person name="Sun Y."/>
            <person name="Deng T."/>
            <person name="Zhang A."/>
            <person name="Moore M.J."/>
            <person name="Landis J.B."/>
            <person name="Lin N."/>
            <person name="Zhang H."/>
            <person name="Zhang X."/>
            <person name="Huang J."/>
            <person name="Zhang X."/>
            <person name="Sun H."/>
            <person name="Wang H."/>
        </authorList>
    </citation>
    <scope>NUCLEOTIDE SEQUENCE [LARGE SCALE GENOMIC DNA]</scope>
    <source>
        <strain evidence="7">TB1705</strain>
        <tissue evidence="7">Leaf</tissue>
    </source>
</reference>
<feature type="domain" description="RING-type" evidence="6">
    <location>
        <begin position="314"/>
        <end position="354"/>
    </location>
</feature>
<dbReference type="InterPro" id="IPR032010">
    <property type="entry name" value="APD1-4_M"/>
</dbReference>
<dbReference type="SMART" id="SM00184">
    <property type="entry name" value="RING"/>
    <property type="match status" value="1"/>
</dbReference>
<dbReference type="PROSITE" id="PS50089">
    <property type="entry name" value="ZF_RING_2"/>
    <property type="match status" value="1"/>
</dbReference>
<feature type="transmembrane region" description="Helical" evidence="5">
    <location>
        <begin position="6"/>
        <end position="23"/>
    </location>
</feature>
<evidence type="ECO:0000256" key="1">
    <source>
        <dbReference type="ARBA" id="ARBA00022723"/>
    </source>
</evidence>
<proteinExistence type="predicted"/>
<dbReference type="Pfam" id="PF13920">
    <property type="entry name" value="zf-C3HC4_3"/>
    <property type="match status" value="1"/>
</dbReference>
<dbReference type="InterPro" id="IPR001841">
    <property type="entry name" value="Znf_RING"/>
</dbReference>
<keyword evidence="3" id="KW-0862">Zinc</keyword>
<dbReference type="Gene3D" id="3.30.40.10">
    <property type="entry name" value="Zinc/RING finger domain, C3HC4 (zinc finger)"/>
    <property type="match status" value="1"/>
</dbReference>
<evidence type="ECO:0000256" key="2">
    <source>
        <dbReference type="ARBA" id="ARBA00022771"/>
    </source>
</evidence>
<dbReference type="InterPro" id="IPR032008">
    <property type="entry name" value="APD1-4_N"/>
</dbReference>
<evidence type="ECO:0000313" key="8">
    <source>
        <dbReference type="Proteomes" id="UP000541444"/>
    </source>
</evidence>
<protein>
    <recommendedName>
        <fullName evidence="6">RING-type domain-containing protein</fullName>
    </recommendedName>
</protein>